<keyword evidence="2" id="KW-1185">Reference proteome</keyword>
<protein>
    <submittedName>
        <fullName evidence="1">Uncharacterized protein</fullName>
    </submittedName>
</protein>
<dbReference type="OrthoDB" id="953662at2"/>
<organism evidence="1 2">
    <name type="scientific">Dyadobacter soli</name>
    <dbReference type="NCBI Taxonomy" id="659014"/>
    <lineage>
        <taxon>Bacteria</taxon>
        <taxon>Pseudomonadati</taxon>
        <taxon>Bacteroidota</taxon>
        <taxon>Cytophagia</taxon>
        <taxon>Cytophagales</taxon>
        <taxon>Spirosomataceae</taxon>
        <taxon>Dyadobacter</taxon>
    </lineage>
</organism>
<gene>
    <name evidence="1" type="ORF">SAMN04487996_107140</name>
</gene>
<evidence type="ECO:0000313" key="2">
    <source>
        <dbReference type="Proteomes" id="UP000198748"/>
    </source>
</evidence>
<proteinExistence type="predicted"/>
<dbReference type="RefSeq" id="WP_090150217.1">
    <property type="nucleotide sequence ID" value="NZ_FNAN01000007.1"/>
</dbReference>
<dbReference type="AlphaFoldDB" id="A0A1G7G681"/>
<dbReference type="Proteomes" id="UP000198748">
    <property type="component" value="Unassembled WGS sequence"/>
</dbReference>
<evidence type="ECO:0000313" key="1">
    <source>
        <dbReference type="EMBL" id="SDE83646.1"/>
    </source>
</evidence>
<accession>A0A1G7G681</accession>
<reference evidence="2" key="1">
    <citation type="submission" date="2016-10" db="EMBL/GenBank/DDBJ databases">
        <authorList>
            <person name="Varghese N."/>
            <person name="Submissions S."/>
        </authorList>
    </citation>
    <scope>NUCLEOTIDE SEQUENCE [LARGE SCALE GENOMIC DNA]</scope>
    <source>
        <strain evidence="2">DSM 25329</strain>
    </source>
</reference>
<sequence length="156" mass="17804">MTRYLLPAILFLVLSCKKDNDPSPDLTRDLVGVYQTKNAQEFLDDINVTITVRWTIDKLSDKKIRLTHDEETVFDGDGWQEYIDSIPPRKVIFDNIELTEPNKFQIKQKVESIIEGSVQSSDVEITAELAGKHLDANIKETFEGGSYQGDVLMKRL</sequence>
<dbReference type="EMBL" id="FNAN01000007">
    <property type="protein sequence ID" value="SDE83646.1"/>
    <property type="molecule type" value="Genomic_DNA"/>
</dbReference>
<name>A0A1G7G681_9BACT</name>
<dbReference type="PROSITE" id="PS51257">
    <property type="entry name" value="PROKAR_LIPOPROTEIN"/>
    <property type="match status" value="1"/>
</dbReference>